<dbReference type="AlphaFoldDB" id="A0A0F9CHV5"/>
<protein>
    <recommendedName>
        <fullName evidence="2">TFIIB-type domain-containing protein</fullName>
    </recommendedName>
</protein>
<proteinExistence type="predicted"/>
<dbReference type="InterPro" id="IPR036915">
    <property type="entry name" value="Cyclin-like_sf"/>
</dbReference>
<evidence type="ECO:0008006" key="2">
    <source>
        <dbReference type="Google" id="ProtNLM"/>
    </source>
</evidence>
<sequence length="341" mass="38935">MTIGIDYLNPTCDLCNSSDVVETIQGYVCRACGVELTIQRLQYDRPYTEDVVQYARRLGKTQIGNKRERLASPNSRSLGRLSWHNSKMGNEESVIFRAQKEISRIFEVLDLPRPVKKRVIDIFSKVRARLKPRSRLRNPEKLSSILVYMVLKLENIAVFKDELVKNSELTIEEFNRFFMQVKHYLPEYSGRDRVICISQKLLEITEHFGLEMPFYFFAKKVMHRLWRVVKNTTDNVIAGLCASITALCSYKGVINVSSICELINIKMSTIQWQVKKKIFEEFKLAGFKSLVRSSDLLKKFMTKIGLIGGGGPKTTVVSQKELVSNIIGGGGPKIIIAPQDE</sequence>
<reference evidence="1" key="1">
    <citation type="journal article" date="2015" name="Nature">
        <title>Complex archaea that bridge the gap between prokaryotes and eukaryotes.</title>
        <authorList>
            <person name="Spang A."/>
            <person name="Saw J.H."/>
            <person name="Jorgensen S.L."/>
            <person name="Zaremba-Niedzwiedzka K."/>
            <person name="Martijn J."/>
            <person name="Lind A.E."/>
            <person name="van Eijk R."/>
            <person name="Schleper C."/>
            <person name="Guy L."/>
            <person name="Ettema T.J."/>
        </authorList>
    </citation>
    <scope>NUCLEOTIDE SEQUENCE</scope>
</reference>
<dbReference type="SUPFAM" id="SSF47954">
    <property type="entry name" value="Cyclin-like"/>
    <property type="match status" value="1"/>
</dbReference>
<dbReference type="EMBL" id="LAZR01035995">
    <property type="protein sequence ID" value="KKL26022.1"/>
    <property type="molecule type" value="Genomic_DNA"/>
</dbReference>
<accession>A0A0F9CHV5</accession>
<dbReference type="CDD" id="cd00043">
    <property type="entry name" value="CYCLIN_SF"/>
    <property type="match status" value="1"/>
</dbReference>
<comment type="caution">
    <text evidence="1">The sequence shown here is derived from an EMBL/GenBank/DDBJ whole genome shotgun (WGS) entry which is preliminary data.</text>
</comment>
<organism evidence="1">
    <name type="scientific">marine sediment metagenome</name>
    <dbReference type="NCBI Taxonomy" id="412755"/>
    <lineage>
        <taxon>unclassified sequences</taxon>
        <taxon>metagenomes</taxon>
        <taxon>ecological metagenomes</taxon>
    </lineage>
</organism>
<gene>
    <name evidence="1" type="ORF">LCGC14_2399460</name>
</gene>
<feature type="non-terminal residue" evidence="1">
    <location>
        <position position="341"/>
    </location>
</feature>
<name>A0A0F9CHV5_9ZZZZ</name>
<dbReference type="Gene3D" id="1.10.472.170">
    <property type="match status" value="1"/>
</dbReference>
<evidence type="ECO:0000313" key="1">
    <source>
        <dbReference type="EMBL" id="KKL26022.1"/>
    </source>
</evidence>